<comment type="caution">
    <text evidence="2">The sequence shown here is derived from an EMBL/GenBank/DDBJ whole genome shotgun (WGS) entry which is preliminary data.</text>
</comment>
<sequence>PFTPAFLGQAFPAQEFPGQAFPGQPYQQVFPGQPSNHQSSQQTTNLPPQDSSNAPAIKPSTAPSDCGAPIDDFLTFTQLGPSSTLVIDDLNHLSSTHWSLLQHVTVDELIQAGIPLAQARAIMLAFGQYSKHLKTLANTKNLN</sequence>
<evidence type="ECO:0000256" key="1">
    <source>
        <dbReference type="SAM" id="MobiDB-lite"/>
    </source>
</evidence>
<protein>
    <submittedName>
        <fullName evidence="2">Uncharacterized protein</fullName>
    </submittedName>
</protein>
<evidence type="ECO:0000313" key="2">
    <source>
        <dbReference type="EMBL" id="POW07367.1"/>
    </source>
</evidence>
<feature type="non-terminal residue" evidence="2">
    <location>
        <position position="1"/>
    </location>
</feature>
<evidence type="ECO:0000313" key="3">
    <source>
        <dbReference type="Proteomes" id="UP000239156"/>
    </source>
</evidence>
<proteinExistence type="predicted"/>
<organism evidence="2 3">
    <name type="scientific">Puccinia striiformis</name>
    <dbReference type="NCBI Taxonomy" id="27350"/>
    <lineage>
        <taxon>Eukaryota</taxon>
        <taxon>Fungi</taxon>
        <taxon>Dikarya</taxon>
        <taxon>Basidiomycota</taxon>
        <taxon>Pucciniomycotina</taxon>
        <taxon>Pucciniomycetes</taxon>
        <taxon>Pucciniales</taxon>
        <taxon>Pucciniaceae</taxon>
        <taxon>Puccinia</taxon>
    </lineage>
</organism>
<dbReference type="Proteomes" id="UP000239156">
    <property type="component" value="Unassembled WGS sequence"/>
</dbReference>
<keyword evidence="3" id="KW-1185">Reference proteome</keyword>
<accession>A0A2S4VCY8</accession>
<dbReference type="EMBL" id="PKSL01000075">
    <property type="protein sequence ID" value="POW07367.1"/>
    <property type="molecule type" value="Genomic_DNA"/>
</dbReference>
<dbReference type="AlphaFoldDB" id="A0A2S4VCY8"/>
<feature type="compositionally biased region" description="Polar residues" evidence="1">
    <location>
        <begin position="33"/>
        <end position="54"/>
    </location>
</feature>
<gene>
    <name evidence="2" type="ORF">PSTT_08295</name>
</gene>
<dbReference type="VEuPathDB" id="FungiDB:PSTT_08295"/>
<reference evidence="2" key="1">
    <citation type="submission" date="2017-12" db="EMBL/GenBank/DDBJ databases">
        <title>Gene loss provides genomic basis for host adaptation in cereal stripe rust fungi.</title>
        <authorList>
            <person name="Xia C."/>
        </authorList>
    </citation>
    <scope>NUCLEOTIDE SEQUENCE [LARGE SCALE GENOMIC DNA]</scope>
    <source>
        <strain evidence="2">93-210</strain>
    </source>
</reference>
<name>A0A2S4VCY8_9BASI</name>
<dbReference type="VEuPathDB" id="FungiDB:PSHT_14147"/>
<feature type="region of interest" description="Disordered" evidence="1">
    <location>
        <begin position="17"/>
        <end position="65"/>
    </location>
</feature>